<dbReference type="SMART" id="SM00647">
    <property type="entry name" value="IBR"/>
    <property type="match status" value="2"/>
</dbReference>
<keyword evidence="7" id="KW-0833">Ubl conjugation pathway</keyword>
<dbReference type="PROSITE" id="PS51873">
    <property type="entry name" value="TRIAD"/>
    <property type="match status" value="1"/>
</dbReference>
<dbReference type="Proteomes" id="UP000700596">
    <property type="component" value="Unassembled WGS sequence"/>
</dbReference>
<feature type="domain" description="RING-type" evidence="12">
    <location>
        <begin position="21"/>
        <end position="245"/>
    </location>
</feature>
<evidence type="ECO:0000256" key="9">
    <source>
        <dbReference type="PROSITE-ProRule" id="PRU00175"/>
    </source>
</evidence>
<evidence type="ECO:0000256" key="8">
    <source>
        <dbReference type="ARBA" id="ARBA00022833"/>
    </source>
</evidence>
<dbReference type="InterPro" id="IPR002867">
    <property type="entry name" value="IBR_dom"/>
</dbReference>
<dbReference type="OrthoDB" id="1431934at2759"/>
<keyword evidence="14" id="KW-1185">Reference proteome</keyword>
<feature type="domain" description="RING-type" evidence="11">
    <location>
        <begin position="25"/>
        <end position="78"/>
    </location>
</feature>
<dbReference type="EC" id="2.3.2.31" evidence="2"/>
<keyword evidence="5" id="KW-0677">Repeat</keyword>
<dbReference type="PROSITE" id="PS50089">
    <property type="entry name" value="ZF_RING_2"/>
    <property type="match status" value="1"/>
</dbReference>
<evidence type="ECO:0000259" key="12">
    <source>
        <dbReference type="PROSITE" id="PS51873"/>
    </source>
</evidence>
<sequence length="245" mass="27567">SKGSTTSKPSKPSKRSSSPGPLKDCPICISSLSSSHFPVRPPTSTCLHTPNTCTHCLRHWIRTQFRTKLWTQIQCPECPSLLSHRDMSLFAPRSVFTQYDRLSTRAALEEIPGFTWCLARGCGSGQVQPQTLSQTQSYDENGNGDNMPSLVPDPKFKCVSCKAVFCLRHARKWHRGETCAEFEYRTDGRVKRGEEEASRRALKEVCKKCPGKGCGWGIEKNEGCDHMTCSKCRHQFCWVCLAPYK</sequence>
<dbReference type="InterPro" id="IPR031127">
    <property type="entry name" value="E3_UB_ligase_RBR"/>
</dbReference>
<dbReference type="Pfam" id="PF01485">
    <property type="entry name" value="IBR"/>
    <property type="match status" value="1"/>
</dbReference>
<evidence type="ECO:0000256" key="4">
    <source>
        <dbReference type="ARBA" id="ARBA00022723"/>
    </source>
</evidence>
<dbReference type="GO" id="GO:0061630">
    <property type="term" value="F:ubiquitin protein ligase activity"/>
    <property type="evidence" value="ECO:0007669"/>
    <property type="project" value="UniProtKB-EC"/>
</dbReference>
<reference evidence="13" key="1">
    <citation type="journal article" date="2021" name="Nat. Commun.">
        <title>Genetic determinants of endophytism in the Arabidopsis root mycobiome.</title>
        <authorList>
            <person name="Mesny F."/>
            <person name="Miyauchi S."/>
            <person name="Thiergart T."/>
            <person name="Pickel B."/>
            <person name="Atanasova L."/>
            <person name="Karlsson M."/>
            <person name="Huettel B."/>
            <person name="Barry K.W."/>
            <person name="Haridas S."/>
            <person name="Chen C."/>
            <person name="Bauer D."/>
            <person name="Andreopoulos W."/>
            <person name="Pangilinan J."/>
            <person name="LaButti K."/>
            <person name="Riley R."/>
            <person name="Lipzen A."/>
            <person name="Clum A."/>
            <person name="Drula E."/>
            <person name="Henrissat B."/>
            <person name="Kohler A."/>
            <person name="Grigoriev I.V."/>
            <person name="Martin F.M."/>
            <person name="Hacquard S."/>
        </authorList>
    </citation>
    <scope>NUCLEOTIDE SEQUENCE</scope>
    <source>
        <strain evidence="13">MPI-CAGE-CH-0243</strain>
    </source>
</reference>
<dbReference type="AlphaFoldDB" id="A0A9P9DWT4"/>
<keyword evidence="3" id="KW-0808">Transferase</keyword>
<dbReference type="InterPro" id="IPR001841">
    <property type="entry name" value="Znf_RING"/>
</dbReference>
<dbReference type="SUPFAM" id="SSF57850">
    <property type="entry name" value="RING/U-box"/>
    <property type="match status" value="2"/>
</dbReference>
<feature type="non-terminal residue" evidence="13">
    <location>
        <position position="1"/>
    </location>
</feature>
<keyword evidence="8" id="KW-0862">Zinc</keyword>
<dbReference type="Gene3D" id="3.30.40.10">
    <property type="entry name" value="Zinc/RING finger domain, C3HC4 (zinc finger)"/>
    <property type="match status" value="1"/>
</dbReference>
<dbReference type="InterPro" id="IPR013083">
    <property type="entry name" value="Znf_RING/FYVE/PHD"/>
</dbReference>
<keyword evidence="6 9" id="KW-0863">Zinc-finger</keyword>
<feature type="non-terminal residue" evidence="13">
    <location>
        <position position="245"/>
    </location>
</feature>
<dbReference type="Gene3D" id="1.20.120.1750">
    <property type="match status" value="1"/>
</dbReference>
<proteinExistence type="predicted"/>
<dbReference type="PANTHER" id="PTHR11685">
    <property type="entry name" value="RBR FAMILY RING FINGER AND IBR DOMAIN-CONTAINING"/>
    <property type="match status" value="1"/>
</dbReference>
<evidence type="ECO:0000256" key="6">
    <source>
        <dbReference type="ARBA" id="ARBA00022771"/>
    </source>
</evidence>
<dbReference type="EMBL" id="JAGMWT010000006">
    <property type="protein sequence ID" value="KAH7126853.1"/>
    <property type="molecule type" value="Genomic_DNA"/>
</dbReference>
<dbReference type="GO" id="GO:0016567">
    <property type="term" value="P:protein ubiquitination"/>
    <property type="evidence" value="ECO:0007669"/>
    <property type="project" value="InterPro"/>
</dbReference>
<feature type="region of interest" description="Disordered" evidence="10">
    <location>
        <begin position="1"/>
        <end position="22"/>
    </location>
</feature>
<evidence type="ECO:0000256" key="3">
    <source>
        <dbReference type="ARBA" id="ARBA00022679"/>
    </source>
</evidence>
<gene>
    <name evidence="13" type="ORF">B0J11DRAFT_409937</name>
</gene>
<dbReference type="CDD" id="cd20335">
    <property type="entry name" value="BRcat_RBR"/>
    <property type="match status" value="1"/>
</dbReference>
<dbReference type="GO" id="GO:0008270">
    <property type="term" value="F:zinc ion binding"/>
    <property type="evidence" value="ECO:0007669"/>
    <property type="project" value="UniProtKB-KW"/>
</dbReference>
<keyword evidence="4" id="KW-0479">Metal-binding</keyword>
<comment type="catalytic activity">
    <reaction evidence="1">
        <text>[E2 ubiquitin-conjugating enzyme]-S-ubiquitinyl-L-cysteine + [acceptor protein]-L-lysine = [E2 ubiquitin-conjugating enzyme]-L-cysteine + [acceptor protein]-N(6)-ubiquitinyl-L-lysine.</text>
        <dbReference type="EC" id="2.3.2.31"/>
    </reaction>
</comment>
<organism evidence="13 14">
    <name type="scientific">Dendryphion nanum</name>
    <dbReference type="NCBI Taxonomy" id="256645"/>
    <lineage>
        <taxon>Eukaryota</taxon>
        <taxon>Fungi</taxon>
        <taxon>Dikarya</taxon>
        <taxon>Ascomycota</taxon>
        <taxon>Pezizomycotina</taxon>
        <taxon>Dothideomycetes</taxon>
        <taxon>Pleosporomycetidae</taxon>
        <taxon>Pleosporales</taxon>
        <taxon>Torulaceae</taxon>
        <taxon>Dendryphion</taxon>
    </lineage>
</organism>
<name>A0A9P9DWT4_9PLEO</name>
<comment type="caution">
    <text evidence="13">The sequence shown here is derived from an EMBL/GenBank/DDBJ whole genome shotgun (WGS) entry which is preliminary data.</text>
</comment>
<evidence type="ECO:0000256" key="7">
    <source>
        <dbReference type="ARBA" id="ARBA00022786"/>
    </source>
</evidence>
<dbReference type="Pfam" id="PF22191">
    <property type="entry name" value="IBR_1"/>
    <property type="match status" value="1"/>
</dbReference>
<dbReference type="InterPro" id="IPR044066">
    <property type="entry name" value="TRIAD_supradom"/>
</dbReference>
<evidence type="ECO:0000313" key="14">
    <source>
        <dbReference type="Proteomes" id="UP000700596"/>
    </source>
</evidence>
<evidence type="ECO:0000256" key="5">
    <source>
        <dbReference type="ARBA" id="ARBA00022737"/>
    </source>
</evidence>
<evidence type="ECO:0000256" key="10">
    <source>
        <dbReference type="SAM" id="MobiDB-lite"/>
    </source>
</evidence>
<evidence type="ECO:0000256" key="2">
    <source>
        <dbReference type="ARBA" id="ARBA00012251"/>
    </source>
</evidence>
<evidence type="ECO:0000313" key="13">
    <source>
        <dbReference type="EMBL" id="KAH7126853.1"/>
    </source>
</evidence>
<accession>A0A9P9DWT4</accession>
<evidence type="ECO:0000259" key="11">
    <source>
        <dbReference type="PROSITE" id="PS50089"/>
    </source>
</evidence>
<protein>
    <recommendedName>
        <fullName evidence="2">RBR-type E3 ubiquitin transferase</fullName>
        <ecNumber evidence="2">2.3.2.31</ecNumber>
    </recommendedName>
</protein>
<feature type="compositionally biased region" description="Low complexity" evidence="10">
    <location>
        <begin position="1"/>
        <end position="21"/>
    </location>
</feature>
<evidence type="ECO:0000256" key="1">
    <source>
        <dbReference type="ARBA" id="ARBA00001798"/>
    </source>
</evidence>